<proteinExistence type="predicted"/>
<organism evidence="1">
    <name type="scientific">Sesamum latifolium</name>
    <dbReference type="NCBI Taxonomy" id="2727402"/>
    <lineage>
        <taxon>Eukaryota</taxon>
        <taxon>Viridiplantae</taxon>
        <taxon>Streptophyta</taxon>
        <taxon>Embryophyta</taxon>
        <taxon>Tracheophyta</taxon>
        <taxon>Spermatophyta</taxon>
        <taxon>Magnoliopsida</taxon>
        <taxon>eudicotyledons</taxon>
        <taxon>Gunneridae</taxon>
        <taxon>Pentapetalae</taxon>
        <taxon>asterids</taxon>
        <taxon>lamiids</taxon>
        <taxon>Lamiales</taxon>
        <taxon>Pedaliaceae</taxon>
        <taxon>Sesamum</taxon>
    </lineage>
</organism>
<accession>A0AAW2X237</accession>
<sequence length="86" mass="9498">MNRVQSSHSGKPDLVEVSTRNPVYVGKGPSIPSRFAVDDHELPMSNIGQVKLCAENNGNKVKQEPNDLTENVRVGIPVRQTFPQMI</sequence>
<comment type="caution">
    <text evidence="1">The sequence shown here is derived from an EMBL/GenBank/DDBJ whole genome shotgun (WGS) entry which is preliminary data.</text>
</comment>
<gene>
    <name evidence="1" type="ORF">Slati_1799600</name>
</gene>
<reference evidence="1" key="1">
    <citation type="submission" date="2020-06" db="EMBL/GenBank/DDBJ databases">
        <authorList>
            <person name="Li T."/>
            <person name="Hu X."/>
            <person name="Zhang T."/>
            <person name="Song X."/>
            <person name="Zhang H."/>
            <person name="Dai N."/>
            <person name="Sheng W."/>
            <person name="Hou X."/>
            <person name="Wei L."/>
        </authorList>
    </citation>
    <scope>NUCLEOTIDE SEQUENCE</scope>
    <source>
        <strain evidence="1">KEN1</strain>
        <tissue evidence="1">Leaf</tissue>
    </source>
</reference>
<dbReference type="AlphaFoldDB" id="A0AAW2X237"/>
<reference evidence="1" key="2">
    <citation type="journal article" date="2024" name="Plant">
        <title>Genomic evolution and insights into agronomic trait innovations of Sesamum species.</title>
        <authorList>
            <person name="Miao H."/>
            <person name="Wang L."/>
            <person name="Qu L."/>
            <person name="Liu H."/>
            <person name="Sun Y."/>
            <person name="Le M."/>
            <person name="Wang Q."/>
            <person name="Wei S."/>
            <person name="Zheng Y."/>
            <person name="Lin W."/>
            <person name="Duan Y."/>
            <person name="Cao H."/>
            <person name="Xiong S."/>
            <person name="Wang X."/>
            <person name="Wei L."/>
            <person name="Li C."/>
            <person name="Ma Q."/>
            <person name="Ju M."/>
            <person name="Zhao R."/>
            <person name="Li G."/>
            <person name="Mu C."/>
            <person name="Tian Q."/>
            <person name="Mei H."/>
            <person name="Zhang T."/>
            <person name="Gao T."/>
            <person name="Zhang H."/>
        </authorList>
    </citation>
    <scope>NUCLEOTIDE SEQUENCE</scope>
    <source>
        <strain evidence="1">KEN1</strain>
    </source>
</reference>
<name>A0AAW2X237_9LAMI</name>
<evidence type="ECO:0000313" key="1">
    <source>
        <dbReference type="EMBL" id="KAL0446717.1"/>
    </source>
</evidence>
<protein>
    <submittedName>
        <fullName evidence="1">Uncharacterized protein</fullName>
    </submittedName>
</protein>
<dbReference type="EMBL" id="JACGWN010000006">
    <property type="protein sequence ID" value="KAL0446717.1"/>
    <property type="molecule type" value="Genomic_DNA"/>
</dbReference>